<dbReference type="SUPFAM" id="SSF49299">
    <property type="entry name" value="PKD domain"/>
    <property type="match status" value="1"/>
</dbReference>
<evidence type="ECO:0000259" key="1">
    <source>
        <dbReference type="PROSITE" id="PS50093"/>
    </source>
</evidence>
<dbReference type="Gene3D" id="2.60.40.10">
    <property type="entry name" value="Immunoglobulins"/>
    <property type="match status" value="5"/>
</dbReference>
<sequence length="783" mass="80140">MHVATEFVASTAEGSAPVRHTHLTGGRTPMSRSFRFAPLMLTALAWAAFTGSARAEEGALAVALSEQAATRATAVSTPEIAAPVGVSAIADQAITIQADATDPNAGDILTITQSGAPASLVFSHTPDVSPVSATLSGTLTAADVGTYNILWEVSDGTFSASASTALDVTANHDPTIDAPATYLGAATIDMSFPVTVSDPDNDRVNSIAATPLPSGATFTVNALRTSGEFHWVPAVGQEGDYSVTFAVASGSPERTASAVTAIHVMTQDHPPIVNSPGTVNAVAGLPISVTATASDPDGDPITEFVAEGTQSTDLPAGAVFTTNASNTAGTLDWTPTLSQIGNVGINIIARSGVVPTSGQIGLRTVKVTRIVVRADRAPVVTAPATVSAMEGSLLTVNVTASDPDAQTPIASLTAAPLPLGAAFSSNPAHTSGTLSWTPDFSQGGTYNVVFTAANALTGTATTSIVVGNQNRAPSANAGGPYNGTAGAMVSFNGSGSSDPDGDVLTYAWGFGDSHTGSGANPSHAYAAGSTYNVTLHVTDPGALFDDAATTATIVSQVSAEILLESFGSTIDVRKTGNRFTKIGLEETTFPYTDLIPSSIRVSTTFPNSGFVTECAADPRSFVSGDLNANGIPDIDIRFGNKCLANLFNNVPDNTLATVVITGQFSPSGITVPLQAQRDLTVRVKHRTSPILASASPNPFNPETAISYTVMNPGSVTIKVYSVDGRLVRTLKQGESSGAGTYEVTWNGTDDTGHHVSSGIYFVKSSQRAGTVETSNILKVTLAK</sequence>
<accession>A0A538THI2</accession>
<comment type="caution">
    <text evidence="2">The sequence shown here is derived from an EMBL/GenBank/DDBJ whole genome shotgun (WGS) entry which is preliminary data.</text>
</comment>
<dbReference type="GO" id="GO:0016020">
    <property type="term" value="C:membrane"/>
    <property type="evidence" value="ECO:0007669"/>
    <property type="project" value="InterPro"/>
</dbReference>
<name>A0A538THI2_UNCEI</name>
<dbReference type="SMART" id="SM00089">
    <property type="entry name" value="PKD"/>
    <property type="match status" value="1"/>
</dbReference>
<organism evidence="2 3">
    <name type="scientific">Eiseniibacteriota bacterium</name>
    <dbReference type="NCBI Taxonomy" id="2212470"/>
    <lineage>
        <taxon>Bacteria</taxon>
        <taxon>Candidatus Eiseniibacteriota</taxon>
    </lineage>
</organism>
<feature type="domain" description="PKD" evidence="1">
    <location>
        <begin position="472"/>
        <end position="560"/>
    </location>
</feature>
<dbReference type="GO" id="GO:0005509">
    <property type="term" value="F:calcium ion binding"/>
    <property type="evidence" value="ECO:0007669"/>
    <property type="project" value="InterPro"/>
</dbReference>
<dbReference type="EMBL" id="VBOZ01000033">
    <property type="protein sequence ID" value="TMQ63080.1"/>
    <property type="molecule type" value="Genomic_DNA"/>
</dbReference>
<protein>
    <submittedName>
        <fullName evidence="2">PKD domain-containing protein</fullName>
    </submittedName>
</protein>
<dbReference type="InterPro" id="IPR026444">
    <property type="entry name" value="Secre_tail"/>
</dbReference>
<reference evidence="2 3" key="1">
    <citation type="journal article" date="2019" name="Nat. Microbiol.">
        <title>Mediterranean grassland soil C-N compound turnover is dependent on rainfall and depth, and is mediated by genomically divergent microorganisms.</title>
        <authorList>
            <person name="Diamond S."/>
            <person name="Andeer P.F."/>
            <person name="Li Z."/>
            <person name="Crits-Christoph A."/>
            <person name="Burstein D."/>
            <person name="Anantharaman K."/>
            <person name="Lane K.R."/>
            <person name="Thomas B.C."/>
            <person name="Pan C."/>
            <person name="Northen T.R."/>
            <person name="Banfield J.F."/>
        </authorList>
    </citation>
    <scope>NUCLEOTIDE SEQUENCE [LARGE SCALE GENOMIC DNA]</scope>
    <source>
        <strain evidence="2">WS_9</strain>
    </source>
</reference>
<proteinExistence type="predicted"/>
<evidence type="ECO:0000313" key="3">
    <source>
        <dbReference type="Proteomes" id="UP000317691"/>
    </source>
</evidence>
<dbReference type="InterPro" id="IPR022409">
    <property type="entry name" value="PKD/Chitinase_dom"/>
</dbReference>
<dbReference type="InterPro" id="IPR035986">
    <property type="entry name" value="PKD_dom_sf"/>
</dbReference>
<dbReference type="AlphaFoldDB" id="A0A538THI2"/>
<dbReference type="InterPro" id="IPR015919">
    <property type="entry name" value="Cadherin-like_sf"/>
</dbReference>
<dbReference type="Gene3D" id="2.60.40.4070">
    <property type="match status" value="1"/>
</dbReference>
<gene>
    <name evidence="2" type="ORF">E6K79_10535</name>
</gene>
<dbReference type="SUPFAM" id="SSF49313">
    <property type="entry name" value="Cadherin-like"/>
    <property type="match status" value="2"/>
</dbReference>
<dbReference type="Pfam" id="PF18911">
    <property type="entry name" value="PKD_4"/>
    <property type="match status" value="1"/>
</dbReference>
<dbReference type="InterPro" id="IPR025965">
    <property type="entry name" value="FlgD/Vpr_Ig-like"/>
</dbReference>
<dbReference type="InterPro" id="IPR000601">
    <property type="entry name" value="PKD_dom"/>
</dbReference>
<dbReference type="Proteomes" id="UP000317691">
    <property type="component" value="Unassembled WGS sequence"/>
</dbReference>
<dbReference type="Pfam" id="PF13860">
    <property type="entry name" value="FlgD_ig"/>
    <property type="match status" value="1"/>
</dbReference>
<dbReference type="InterPro" id="IPR013783">
    <property type="entry name" value="Ig-like_fold"/>
</dbReference>
<dbReference type="CDD" id="cd00146">
    <property type="entry name" value="PKD"/>
    <property type="match status" value="1"/>
</dbReference>
<dbReference type="NCBIfam" id="TIGR04183">
    <property type="entry name" value="Por_Secre_tail"/>
    <property type="match status" value="1"/>
</dbReference>
<dbReference type="PROSITE" id="PS50093">
    <property type="entry name" value="PKD"/>
    <property type="match status" value="1"/>
</dbReference>
<evidence type="ECO:0000313" key="2">
    <source>
        <dbReference type="EMBL" id="TMQ63080.1"/>
    </source>
</evidence>
<dbReference type="Pfam" id="PF05345">
    <property type="entry name" value="He_PIG"/>
    <property type="match status" value="1"/>
</dbReference>